<evidence type="ECO:0000313" key="2">
    <source>
        <dbReference type="EMBL" id="QEG23565.1"/>
    </source>
</evidence>
<accession>A0A5B9PEE4</accession>
<evidence type="ECO:0000256" key="1">
    <source>
        <dbReference type="SAM" id="Phobius"/>
    </source>
</evidence>
<sequence length="402" mass="44948">MNSNTVSENDHSQNGLAKWWANRTFRLACLISLLIFELGFIWFILHFGWLASVNIWMQMGVIFVAVLPLLVAAFFLIRKRFSLTSALVAFTMFAVFMGLTMRPVYEAQQERMLGKLLIDSGARISDAYNTVNFESDVARFEYNQVDKKPLSDWKARMIGGFSKYPLEGEIRSLQIETDAQMEVLAGVADRLDHIEVLHFGPGACADLERLETTIRKTGASQVSIGSYSTPMIPLSDLNWIARCENVQTLSLVNMPNFAQITIQSDDLKLGGLHFATVGLADKFPAEEFFGCKAVRNLKMLTISGFQISNDESLQLAKLTNLKSLSLGSDLLCGIEFLHEMPNLTSARVVSLIMTKDELRNFEIPANLKEFHLSVSSLLISESDVDQFKASAPDGCTVYVTRR</sequence>
<dbReference type="STRING" id="980251.GCA_001642875_04487"/>
<keyword evidence="1" id="KW-0472">Membrane</keyword>
<dbReference type="SUPFAM" id="SSF52058">
    <property type="entry name" value="L domain-like"/>
    <property type="match status" value="1"/>
</dbReference>
<gene>
    <name evidence="2" type="ORF">MFFC18_34660</name>
</gene>
<evidence type="ECO:0008006" key="4">
    <source>
        <dbReference type="Google" id="ProtNLM"/>
    </source>
</evidence>
<dbReference type="KEGG" id="mff:MFFC18_34660"/>
<keyword evidence="1" id="KW-0812">Transmembrane</keyword>
<protein>
    <recommendedName>
        <fullName evidence="4">Leucine Rich repeats (2 copies)</fullName>
    </recommendedName>
</protein>
<dbReference type="EMBL" id="CP042912">
    <property type="protein sequence ID" value="QEG23565.1"/>
    <property type="molecule type" value="Genomic_DNA"/>
</dbReference>
<feature type="transmembrane region" description="Helical" evidence="1">
    <location>
        <begin position="27"/>
        <end position="49"/>
    </location>
</feature>
<reference evidence="2 3" key="1">
    <citation type="submission" date="2019-08" db="EMBL/GenBank/DDBJ databases">
        <title>Deep-cultivation of Planctomycetes and their phenomic and genomic characterization uncovers novel biology.</title>
        <authorList>
            <person name="Wiegand S."/>
            <person name="Jogler M."/>
            <person name="Boedeker C."/>
            <person name="Pinto D."/>
            <person name="Vollmers J."/>
            <person name="Rivas-Marin E."/>
            <person name="Kohn T."/>
            <person name="Peeters S.H."/>
            <person name="Heuer A."/>
            <person name="Rast P."/>
            <person name="Oberbeckmann S."/>
            <person name="Bunk B."/>
            <person name="Jeske O."/>
            <person name="Meyerdierks A."/>
            <person name="Storesund J.E."/>
            <person name="Kallscheuer N."/>
            <person name="Luecker S."/>
            <person name="Lage O.M."/>
            <person name="Pohl T."/>
            <person name="Merkel B.J."/>
            <person name="Hornburger P."/>
            <person name="Mueller R.-W."/>
            <person name="Bruemmer F."/>
            <person name="Labrenz M."/>
            <person name="Spormann A.M."/>
            <person name="Op den Camp H."/>
            <person name="Overmann J."/>
            <person name="Amann R."/>
            <person name="Jetten M.S.M."/>
            <person name="Mascher T."/>
            <person name="Medema M.H."/>
            <person name="Devos D.P."/>
            <person name="Kaster A.-K."/>
            <person name="Ovreas L."/>
            <person name="Rohde M."/>
            <person name="Galperin M.Y."/>
            <person name="Jogler C."/>
        </authorList>
    </citation>
    <scope>NUCLEOTIDE SEQUENCE [LARGE SCALE GENOMIC DNA]</scope>
    <source>
        <strain evidence="2 3">FC18</strain>
    </source>
</reference>
<name>A0A5B9PEE4_9BACT</name>
<feature type="transmembrane region" description="Helical" evidence="1">
    <location>
        <begin position="55"/>
        <end position="77"/>
    </location>
</feature>
<proteinExistence type="predicted"/>
<dbReference type="RefSeq" id="WP_075086303.1">
    <property type="nucleotide sequence ID" value="NZ_CP042912.1"/>
</dbReference>
<dbReference type="InterPro" id="IPR032675">
    <property type="entry name" value="LRR_dom_sf"/>
</dbReference>
<keyword evidence="1" id="KW-1133">Transmembrane helix</keyword>
<dbReference type="Proteomes" id="UP000322214">
    <property type="component" value="Chromosome"/>
</dbReference>
<feature type="transmembrane region" description="Helical" evidence="1">
    <location>
        <begin position="84"/>
        <end position="105"/>
    </location>
</feature>
<organism evidence="2 3">
    <name type="scientific">Mariniblastus fucicola</name>
    <dbReference type="NCBI Taxonomy" id="980251"/>
    <lineage>
        <taxon>Bacteria</taxon>
        <taxon>Pseudomonadati</taxon>
        <taxon>Planctomycetota</taxon>
        <taxon>Planctomycetia</taxon>
        <taxon>Pirellulales</taxon>
        <taxon>Pirellulaceae</taxon>
        <taxon>Mariniblastus</taxon>
    </lineage>
</organism>
<dbReference type="AlphaFoldDB" id="A0A5B9PEE4"/>
<keyword evidence="3" id="KW-1185">Reference proteome</keyword>
<dbReference type="Gene3D" id="3.80.10.10">
    <property type="entry name" value="Ribonuclease Inhibitor"/>
    <property type="match status" value="1"/>
</dbReference>
<evidence type="ECO:0000313" key="3">
    <source>
        <dbReference type="Proteomes" id="UP000322214"/>
    </source>
</evidence>